<dbReference type="KEGG" id="tvd:SG34_031370"/>
<dbReference type="NCBIfam" id="TIGR01194">
    <property type="entry name" value="cyc_pep_trnsptr"/>
    <property type="match status" value="1"/>
</dbReference>
<dbReference type="InterPro" id="IPR003593">
    <property type="entry name" value="AAA+_ATPase"/>
</dbReference>
<feature type="transmembrane region" description="Helical" evidence="7">
    <location>
        <begin position="73"/>
        <end position="92"/>
    </location>
</feature>
<evidence type="ECO:0000313" key="11">
    <source>
        <dbReference type="Proteomes" id="UP000032352"/>
    </source>
</evidence>
<protein>
    <submittedName>
        <fullName evidence="10">Cyclic peptide export ABC transporter</fullName>
    </submittedName>
</protein>
<keyword evidence="4" id="KW-0067">ATP-binding</keyword>
<dbReference type="GO" id="GO:0015833">
    <property type="term" value="P:peptide transport"/>
    <property type="evidence" value="ECO:0007669"/>
    <property type="project" value="InterPro"/>
</dbReference>
<name>A0AAE9Z9J9_9GAMM</name>
<dbReference type="Gene3D" id="1.20.1560.10">
    <property type="entry name" value="ABC transporter type 1, transmembrane domain"/>
    <property type="match status" value="1"/>
</dbReference>
<dbReference type="Pfam" id="PF00005">
    <property type="entry name" value="ABC_tran"/>
    <property type="match status" value="1"/>
</dbReference>
<dbReference type="SMART" id="SM00382">
    <property type="entry name" value="AAA"/>
    <property type="match status" value="1"/>
</dbReference>
<dbReference type="InterPro" id="IPR036640">
    <property type="entry name" value="ABC1_TM_sf"/>
</dbReference>
<dbReference type="PROSITE" id="PS50929">
    <property type="entry name" value="ABC_TM1F"/>
    <property type="match status" value="1"/>
</dbReference>
<feature type="domain" description="ABC transporter" evidence="8">
    <location>
        <begin position="350"/>
        <end position="575"/>
    </location>
</feature>
<gene>
    <name evidence="10" type="ORF">SG34_031370</name>
</gene>
<keyword evidence="5 7" id="KW-1133">Transmembrane helix</keyword>
<keyword evidence="2 7" id="KW-0812">Transmembrane</keyword>
<feature type="transmembrane region" description="Helical" evidence="7">
    <location>
        <begin position="294"/>
        <end position="317"/>
    </location>
</feature>
<dbReference type="InterPro" id="IPR027417">
    <property type="entry name" value="P-loop_NTPase"/>
</dbReference>
<reference evidence="10 11" key="2">
    <citation type="journal article" date="2022" name="Mar. Drugs">
        <title>Bioassay-Guided Fractionation Leads to the Detection of Cholic Acid Generated by the Rare Thalassomonas sp.</title>
        <authorList>
            <person name="Pheiffer F."/>
            <person name="Schneider Y.K."/>
            <person name="Hansen E.H."/>
            <person name="Andersen J.H."/>
            <person name="Isaksson J."/>
            <person name="Busche T."/>
            <person name="R C."/>
            <person name="Kalinowski J."/>
            <person name="Zyl L.V."/>
            <person name="Trindade M."/>
        </authorList>
    </citation>
    <scope>NUCLEOTIDE SEQUENCE [LARGE SCALE GENOMIC DNA]</scope>
    <source>
        <strain evidence="10 11">XOM25</strain>
    </source>
</reference>
<dbReference type="PANTHER" id="PTHR24221:SF654">
    <property type="entry name" value="ATP-BINDING CASSETTE SUB-FAMILY B MEMBER 6"/>
    <property type="match status" value="1"/>
</dbReference>
<evidence type="ECO:0000256" key="2">
    <source>
        <dbReference type="ARBA" id="ARBA00022692"/>
    </source>
</evidence>
<dbReference type="GO" id="GO:0005886">
    <property type="term" value="C:plasma membrane"/>
    <property type="evidence" value="ECO:0007669"/>
    <property type="project" value="UniProtKB-SubCell"/>
</dbReference>
<feature type="domain" description="ABC transmembrane type-1" evidence="9">
    <location>
        <begin position="25"/>
        <end position="319"/>
    </location>
</feature>
<dbReference type="InterPro" id="IPR005898">
    <property type="entry name" value="Cyc_pep_transpt_SyrD/YojI"/>
</dbReference>
<sequence length="581" mass="64180">MNDKIKPAHFSGLFFFLASQAPRQIFVSILLSIMSGIAYSFLIPLVLMSVQSSDDFLLSPAEDAPVFLWDFEVYQPDFALAFASLCVFILITRSAAQIMFSRVVVASSCQLRIYLCRRINQMPIANLEKIGQPELTTSLTSDIPALISGASVYPQLFTSISTLFGIFGFLLVLNLDVFILVLTVILFGIITYRLPVMLSNRYFTFARTAFSKILADLSGVVLGAKELKLNPRRREDFMQKNLVAHVAHYRKQQTKALSVTAVAVNYGSMISFFAIGILTYIISSDLDLSKEILVGTIMALLYAVGPIGVIMNLISSYQQGNVALKRMRRLLGQMPVEAESSMPVKAFDTIRLEQICYEYDRENGFTVGPVDLSLKSGEVTFLVGGNGSGKSTLAKIITCHYLNSRGRLLFDDQAIDATNISGARTHISAIYTDFHLFTRLYGLSGDEVAKAGQYLELLQLSDKVSIVDNGFSSIHLSDGQKKRLALVVAYLDDTKVYLFDEWAADQDPQFKAFFYQHLLPDLKAKGKIVIVISHDDQYFDTADQVVKLGEGRILNISRPAGENLPPGMKTAGKLDTIAGAG</sequence>
<dbReference type="Gene3D" id="3.40.50.300">
    <property type="entry name" value="P-loop containing nucleotide triphosphate hydrolases"/>
    <property type="match status" value="1"/>
</dbReference>
<dbReference type="InterPro" id="IPR003439">
    <property type="entry name" value="ABC_transporter-like_ATP-bd"/>
</dbReference>
<dbReference type="GO" id="GO:1904680">
    <property type="term" value="F:peptide transmembrane transporter activity"/>
    <property type="evidence" value="ECO:0007669"/>
    <property type="project" value="InterPro"/>
</dbReference>
<dbReference type="AlphaFoldDB" id="A0AAE9Z9J9"/>
<dbReference type="PROSITE" id="PS50893">
    <property type="entry name" value="ABC_TRANSPORTER_2"/>
    <property type="match status" value="1"/>
</dbReference>
<dbReference type="RefSeq" id="WP_053046500.1">
    <property type="nucleotide sequence ID" value="NZ_CP059734.1"/>
</dbReference>
<dbReference type="GO" id="GO:0005524">
    <property type="term" value="F:ATP binding"/>
    <property type="evidence" value="ECO:0007669"/>
    <property type="project" value="UniProtKB-KW"/>
</dbReference>
<evidence type="ECO:0000256" key="3">
    <source>
        <dbReference type="ARBA" id="ARBA00022741"/>
    </source>
</evidence>
<dbReference type="PANTHER" id="PTHR24221">
    <property type="entry name" value="ATP-BINDING CASSETTE SUB-FAMILY B"/>
    <property type="match status" value="1"/>
</dbReference>
<dbReference type="SUPFAM" id="SSF90123">
    <property type="entry name" value="ABC transporter transmembrane region"/>
    <property type="match status" value="1"/>
</dbReference>
<proteinExistence type="predicted"/>
<accession>A0AAE9Z9J9</accession>
<keyword evidence="6 7" id="KW-0472">Membrane</keyword>
<feature type="transmembrane region" description="Helical" evidence="7">
    <location>
        <begin position="256"/>
        <end position="282"/>
    </location>
</feature>
<keyword evidence="3" id="KW-0547">Nucleotide-binding</keyword>
<evidence type="ECO:0000256" key="7">
    <source>
        <dbReference type="SAM" id="Phobius"/>
    </source>
</evidence>
<reference evidence="10 11" key="1">
    <citation type="journal article" date="2015" name="Genome Announc.">
        <title>Draft Genome Sequences of Marine Isolates of Thalassomonas viridans and Thalassomonas actiniarum.</title>
        <authorList>
            <person name="Olonade I."/>
            <person name="van Zyl L.J."/>
            <person name="Trindade M."/>
        </authorList>
    </citation>
    <scope>NUCLEOTIDE SEQUENCE [LARGE SCALE GENOMIC DNA]</scope>
    <source>
        <strain evidence="10 11">XOM25</strain>
    </source>
</reference>
<evidence type="ECO:0000256" key="1">
    <source>
        <dbReference type="ARBA" id="ARBA00004651"/>
    </source>
</evidence>
<dbReference type="GO" id="GO:0140359">
    <property type="term" value="F:ABC-type transporter activity"/>
    <property type="evidence" value="ECO:0007669"/>
    <property type="project" value="InterPro"/>
</dbReference>
<feature type="transmembrane region" description="Helical" evidence="7">
    <location>
        <begin position="163"/>
        <end position="190"/>
    </location>
</feature>
<dbReference type="Proteomes" id="UP000032352">
    <property type="component" value="Chromosome pTvir"/>
</dbReference>
<feature type="transmembrane region" description="Helical" evidence="7">
    <location>
        <begin position="25"/>
        <end position="47"/>
    </location>
</feature>
<evidence type="ECO:0000259" key="8">
    <source>
        <dbReference type="PROSITE" id="PS50893"/>
    </source>
</evidence>
<dbReference type="GO" id="GO:0016887">
    <property type="term" value="F:ATP hydrolysis activity"/>
    <property type="evidence" value="ECO:0007669"/>
    <property type="project" value="InterPro"/>
</dbReference>
<evidence type="ECO:0000256" key="4">
    <source>
        <dbReference type="ARBA" id="ARBA00022840"/>
    </source>
</evidence>
<dbReference type="SUPFAM" id="SSF52540">
    <property type="entry name" value="P-loop containing nucleoside triphosphate hydrolases"/>
    <property type="match status" value="1"/>
</dbReference>
<dbReference type="InterPro" id="IPR011527">
    <property type="entry name" value="ABC1_TM_dom"/>
</dbReference>
<evidence type="ECO:0000313" key="10">
    <source>
        <dbReference type="EMBL" id="WDE09266.1"/>
    </source>
</evidence>
<dbReference type="GO" id="GO:0034040">
    <property type="term" value="F:ATPase-coupled lipid transmembrane transporter activity"/>
    <property type="evidence" value="ECO:0007669"/>
    <property type="project" value="TreeGrafter"/>
</dbReference>
<dbReference type="InterPro" id="IPR039421">
    <property type="entry name" value="Type_1_exporter"/>
</dbReference>
<evidence type="ECO:0000259" key="9">
    <source>
        <dbReference type="PROSITE" id="PS50929"/>
    </source>
</evidence>
<keyword evidence="11" id="KW-1185">Reference proteome</keyword>
<organism evidence="10 11">
    <name type="scientific">Thalassomonas viridans</name>
    <dbReference type="NCBI Taxonomy" id="137584"/>
    <lineage>
        <taxon>Bacteria</taxon>
        <taxon>Pseudomonadati</taxon>
        <taxon>Pseudomonadota</taxon>
        <taxon>Gammaproteobacteria</taxon>
        <taxon>Alteromonadales</taxon>
        <taxon>Colwelliaceae</taxon>
        <taxon>Thalassomonas</taxon>
    </lineage>
</organism>
<evidence type="ECO:0000256" key="5">
    <source>
        <dbReference type="ARBA" id="ARBA00022989"/>
    </source>
</evidence>
<comment type="subcellular location">
    <subcellularLocation>
        <location evidence="1">Cell membrane</location>
        <topology evidence="1">Multi-pass membrane protein</topology>
    </subcellularLocation>
</comment>
<evidence type="ECO:0000256" key="6">
    <source>
        <dbReference type="ARBA" id="ARBA00023136"/>
    </source>
</evidence>
<dbReference type="EMBL" id="CP059734">
    <property type="protein sequence ID" value="WDE09266.1"/>
    <property type="molecule type" value="Genomic_DNA"/>
</dbReference>